<evidence type="ECO:0000313" key="2">
    <source>
        <dbReference type="EMBL" id="CAD7248819.1"/>
    </source>
</evidence>
<evidence type="ECO:0000313" key="3">
    <source>
        <dbReference type="Proteomes" id="UP000677054"/>
    </source>
</evidence>
<gene>
    <name evidence="2" type="ORF">DSTB1V02_LOCUS8626</name>
</gene>
<sequence length="194" mass="22364">MDRVSRMKRWVGRKAAFLLRSCFPRRGREERRHHLGDERTQEDQSRLPSEPISSPPLGLDDHAHNRFLSTPRLPELLFGLLVDPDLVEHMSQLLFRFSPRTGPRDADEDHIILHNVEYFYKWEFEPGEKEKITFRLDFLECGAKLTCSMSIDTLAGSRIGFRVEYEAASIGGSFPPRRGKFSQIYGPTAESDGE</sequence>
<dbReference type="EMBL" id="LR901527">
    <property type="protein sequence ID" value="CAD7248819.1"/>
    <property type="molecule type" value="Genomic_DNA"/>
</dbReference>
<evidence type="ECO:0000256" key="1">
    <source>
        <dbReference type="SAM" id="MobiDB-lite"/>
    </source>
</evidence>
<dbReference type="EMBL" id="CAJPEV010002010">
    <property type="protein sequence ID" value="CAG0895297.1"/>
    <property type="molecule type" value="Genomic_DNA"/>
</dbReference>
<protein>
    <submittedName>
        <fullName evidence="2">Uncharacterized protein</fullName>
    </submittedName>
</protein>
<dbReference type="AlphaFoldDB" id="A0A7R8XKJ1"/>
<keyword evidence="3" id="KW-1185">Reference proteome</keyword>
<accession>A0A7R8XKJ1</accession>
<proteinExistence type="predicted"/>
<organism evidence="2">
    <name type="scientific">Darwinula stevensoni</name>
    <dbReference type="NCBI Taxonomy" id="69355"/>
    <lineage>
        <taxon>Eukaryota</taxon>
        <taxon>Metazoa</taxon>
        <taxon>Ecdysozoa</taxon>
        <taxon>Arthropoda</taxon>
        <taxon>Crustacea</taxon>
        <taxon>Oligostraca</taxon>
        <taxon>Ostracoda</taxon>
        <taxon>Podocopa</taxon>
        <taxon>Podocopida</taxon>
        <taxon>Darwinulocopina</taxon>
        <taxon>Darwinuloidea</taxon>
        <taxon>Darwinulidae</taxon>
        <taxon>Darwinula</taxon>
    </lineage>
</organism>
<feature type="compositionally biased region" description="Basic and acidic residues" evidence="1">
    <location>
        <begin position="30"/>
        <end position="45"/>
    </location>
</feature>
<name>A0A7R8XKJ1_9CRUS</name>
<feature type="region of interest" description="Disordered" evidence="1">
    <location>
        <begin position="30"/>
        <end position="60"/>
    </location>
</feature>
<dbReference type="Proteomes" id="UP000677054">
    <property type="component" value="Unassembled WGS sequence"/>
</dbReference>
<reference evidence="2" key="1">
    <citation type="submission" date="2020-11" db="EMBL/GenBank/DDBJ databases">
        <authorList>
            <person name="Tran Van P."/>
        </authorList>
    </citation>
    <scope>NUCLEOTIDE SEQUENCE</scope>
</reference>